<dbReference type="InterPro" id="IPR016040">
    <property type="entry name" value="NAD(P)-bd_dom"/>
</dbReference>
<dbReference type="Proteomes" id="UP000284842">
    <property type="component" value="Unassembled WGS sequence"/>
</dbReference>
<dbReference type="GO" id="GO:0005741">
    <property type="term" value="C:mitochondrial outer membrane"/>
    <property type="evidence" value="ECO:0007669"/>
    <property type="project" value="UniProtKB-SubCell"/>
</dbReference>
<protein>
    <recommendedName>
        <fullName evidence="3">NAD(P)-binding domain-containing protein</fullName>
    </recommendedName>
</protein>
<organism evidence="4 5">
    <name type="scientific">Panaeolus cyanescens</name>
    <dbReference type="NCBI Taxonomy" id="181874"/>
    <lineage>
        <taxon>Eukaryota</taxon>
        <taxon>Fungi</taxon>
        <taxon>Dikarya</taxon>
        <taxon>Basidiomycota</taxon>
        <taxon>Agaricomycotina</taxon>
        <taxon>Agaricomycetes</taxon>
        <taxon>Agaricomycetidae</taxon>
        <taxon>Agaricales</taxon>
        <taxon>Agaricineae</taxon>
        <taxon>Galeropsidaceae</taxon>
        <taxon>Panaeolus</taxon>
    </lineage>
</organism>
<dbReference type="GO" id="GO:0051170">
    <property type="term" value="P:import into nucleus"/>
    <property type="evidence" value="ECO:0007669"/>
    <property type="project" value="TreeGrafter"/>
</dbReference>
<dbReference type="Pfam" id="PF13460">
    <property type="entry name" value="NAD_binding_10"/>
    <property type="match status" value="1"/>
</dbReference>
<evidence type="ECO:0000313" key="4">
    <source>
        <dbReference type="EMBL" id="PPQ63109.1"/>
    </source>
</evidence>
<evidence type="ECO:0000256" key="2">
    <source>
        <dbReference type="ARBA" id="ARBA00006617"/>
    </source>
</evidence>
<comment type="subcellular location">
    <subcellularLocation>
        <location evidence="1">Mitochondrion outer membrane</location>
        <topology evidence="1">Peripheral membrane protein</topology>
    </subcellularLocation>
</comment>
<comment type="similarity">
    <text evidence="2">Belongs to the FMP52 family.</text>
</comment>
<keyword evidence="5" id="KW-1185">Reference proteome</keyword>
<name>A0A409VB44_9AGAR</name>
<dbReference type="STRING" id="181874.A0A409VB44"/>
<proteinExistence type="inferred from homology"/>
<dbReference type="PANTHER" id="PTHR14097">
    <property type="entry name" value="OXIDOREDUCTASE HTATIP2"/>
    <property type="match status" value="1"/>
</dbReference>
<sequence length="332" mass="35876">MTHASQNIEMVVSPKHSFSSLQSFYLHADFVSLCQISFLLRSPKLSSFCMTLMEGSAPEGPTSFPAWAEIFGRFALQTPNLREFCLSKQAPKTALILGATGQTGQHLLKSLLASSEYSRVAEYGRRVTPSDDISTGKDKLEQKVIDFEKLQDSDLKKGNWDVVFITLGTTRANAGSAEAFEKIDREYVINAAKEAKSDDPALAQRLVYLSSTGANANSPFLYPKSKGLTEIGLAKLGYADTIVFRPAALAGTHRPESRIAESVLLGITSVLSRFSDRLEIKVSDLGRAIALAGIMGSKSLPANVNAKQEGPEGARFTVIDNPGALKLAALDK</sequence>
<comment type="caution">
    <text evidence="4">The sequence shown here is derived from an EMBL/GenBank/DDBJ whole genome shotgun (WGS) entry which is preliminary data.</text>
</comment>
<accession>A0A409VB44</accession>
<dbReference type="EMBL" id="NHTK01006131">
    <property type="protein sequence ID" value="PPQ63109.1"/>
    <property type="molecule type" value="Genomic_DNA"/>
</dbReference>
<dbReference type="SUPFAM" id="SSF51735">
    <property type="entry name" value="NAD(P)-binding Rossmann-fold domains"/>
    <property type="match status" value="1"/>
</dbReference>
<evidence type="ECO:0000256" key="1">
    <source>
        <dbReference type="ARBA" id="ARBA00004450"/>
    </source>
</evidence>
<reference evidence="4 5" key="1">
    <citation type="journal article" date="2018" name="Evol. Lett.">
        <title>Horizontal gene cluster transfer increased hallucinogenic mushroom diversity.</title>
        <authorList>
            <person name="Reynolds H.T."/>
            <person name="Vijayakumar V."/>
            <person name="Gluck-Thaler E."/>
            <person name="Korotkin H.B."/>
            <person name="Matheny P.B."/>
            <person name="Slot J.C."/>
        </authorList>
    </citation>
    <scope>NUCLEOTIDE SEQUENCE [LARGE SCALE GENOMIC DNA]</scope>
    <source>
        <strain evidence="4 5">2629</strain>
    </source>
</reference>
<dbReference type="AlphaFoldDB" id="A0A409VB44"/>
<evidence type="ECO:0000313" key="5">
    <source>
        <dbReference type="Proteomes" id="UP000284842"/>
    </source>
</evidence>
<feature type="domain" description="NAD(P)-binding" evidence="3">
    <location>
        <begin position="98"/>
        <end position="221"/>
    </location>
</feature>
<dbReference type="InParanoid" id="A0A409VB44"/>
<evidence type="ECO:0000259" key="3">
    <source>
        <dbReference type="Pfam" id="PF13460"/>
    </source>
</evidence>
<dbReference type="OrthoDB" id="430436at2759"/>
<gene>
    <name evidence="4" type="ORF">CVT24_005820</name>
</gene>
<dbReference type="PANTHER" id="PTHR14097:SF7">
    <property type="entry name" value="OXIDOREDUCTASE HTATIP2"/>
    <property type="match status" value="1"/>
</dbReference>
<dbReference type="InterPro" id="IPR036291">
    <property type="entry name" value="NAD(P)-bd_dom_sf"/>
</dbReference>
<dbReference type="Gene3D" id="3.40.50.720">
    <property type="entry name" value="NAD(P)-binding Rossmann-like Domain"/>
    <property type="match status" value="1"/>
</dbReference>